<accession>A0A1C4X298</accession>
<feature type="region of interest" description="Disordered" evidence="1">
    <location>
        <begin position="1"/>
        <end position="66"/>
    </location>
</feature>
<dbReference type="Proteomes" id="UP000199629">
    <property type="component" value="Unassembled WGS sequence"/>
</dbReference>
<gene>
    <name evidence="2" type="ORF">GA0070214_10538</name>
</gene>
<feature type="compositionally biased region" description="Low complexity" evidence="1">
    <location>
        <begin position="1"/>
        <end position="32"/>
    </location>
</feature>
<name>A0A1C4X298_9ACTN</name>
<keyword evidence="3" id="KW-1185">Reference proteome</keyword>
<proteinExistence type="predicted"/>
<dbReference type="EMBL" id="FMCS01000005">
    <property type="protein sequence ID" value="SCF02607.1"/>
    <property type="molecule type" value="Genomic_DNA"/>
</dbReference>
<organism evidence="2 3">
    <name type="scientific">Micromonospora chaiyaphumensis</name>
    <dbReference type="NCBI Taxonomy" id="307119"/>
    <lineage>
        <taxon>Bacteria</taxon>
        <taxon>Bacillati</taxon>
        <taxon>Actinomycetota</taxon>
        <taxon>Actinomycetes</taxon>
        <taxon>Micromonosporales</taxon>
        <taxon>Micromonosporaceae</taxon>
        <taxon>Micromonospora</taxon>
    </lineage>
</organism>
<evidence type="ECO:0000313" key="2">
    <source>
        <dbReference type="EMBL" id="SCF02607.1"/>
    </source>
</evidence>
<evidence type="ECO:0000256" key="1">
    <source>
        <dbReference type="SAM" id="MobiDB-lite"/>
    </source>
</evidence>
<dbReference type="AlphaFoldDB" id="A0A1C4X298"/>
<evidence type="ECO:0000313" key="3">
    <source>
        <dbReference type="Proteomes" id="UP000199629"/>
    </source>
</evidence>
<reference evidence="3" key="1">
    <citation type="submission" date="2016-06" db="EMBL/GenBank/DDBJ databases">
        <authorList>
            <person name="Varghese N."/>
            <person name="Submissions Spin"/>
        </authorList>
    </citation>
    <scope>NUCLEOTIDE SEQUENCE [LARGE SCALE GENOMIC DNA]</scope>
    <source>
        <strain evidence="3">DSM 45246</strain>
    </source>
</reference>
<protein>
    <submittedName>
        <fullName evidence="2">Uncharacterized protein</fullName>
    </submittedName>
</protein>
<sequence>MTYARSAGVTGAVGSVGSSTGSSRSTGTAVSGNRPARSVRVSTSRTPESAVMNATRAGGYAGSSGT</sequence>